<evidence type="ECO:0000256" key="10">
    <source>
        <dbReference type="ARBA" id="ARBA00048138"/>
    </source>
</evidence>
<evidence type="ECO:0000256" key="1">
    <source>
        <dbReference type="ARBA" id="ARBA00001946"/>
    </source>
</evidence>
<evidence type="ECO:0000256" key="4">
    <source>
        <dbReference type="ARBA" id="ARBA00012640"/>
    </source>
</evidence>
<dbReference type="InterPro" id="IPR050582">
    <property type="entry name" value="HAD-like_SerB"/>
</dbReference>
<dbReference type="EC" id="3.1.3.3" evidence="4"/>
<dbReference type="GO" id="GO:0036424">
    <property type="term" value="F:L-phosphoserine phosphatase activity"/>
    <property type="evidence" value="ECO:0007669"/>
    <property type="project" value="TreeGrafter"/>
</dbReference>
<evidence type="ECO:0000256" key="5">
    <source>
        <dbReference type="ARBA" id="ARBA00022605"/>
    </source>
</evidence>
<keyword evidence="6" id="KW-0479">Metal-binding</keyword>
<dbReference type="AlphaFoldDB" id="A0A8J3Z7M8"/>
<reference evidence="12" key="1">
    <citation type="submission" date="2021-01" db="EMBL/GenBank/DDBJ databases">
        <title>Whole genome shotgun sequence of Virgisporangium aurantiacum NBRC 16421.</title>
        <authorList>
            <person name="Komaki H."/>
            <person name="Tamura T."/>
        </authorList>
    </citation>
    <scope>NUCLEOTIDE SEQUENCE</scope>
    <source>
        <strain evidence="12">NBRC 16421</strain>
    </source>
</reference>
<evidence type="ECO:0000313" key="12">
    <source>
        <dbReference type="EMBL" id="GIJ56820.1"/>
    </source>
</evidence>
<evidence type="ECO:0000256" key="2">
    <source>
        <dbReference type="ARBA" id="ARBA00005135"/>
    </source>
</evidence>
<protein>
    <recommendedName>
        <fullName evidence="4">phosphoserine phosphatase</fullName>
        <ecNumber evidence="4">3.1.3.3</ecNumber>
    </recommendedName>
</protein>
<evidence type="ECO:0000256" key="9">
    <source>
        <dbReference type="ARBA" id="ARBA00023299"/>
    </source>
</evidence>
<dbReference type="InterPro" id="IPR036412">
    <property type="entry name" value="HAD-like_sf"/>
</dbReference>
<evidence type="ECO:0000256" key="3">
    <source>
        <dbReference type="ARBA" id="ARBA00009184"/>
    </source>
</evidence>
<dbReference type="GO" id="GO:0000287">
    <property type="term" value="F:magnesium ion binding"/>
    <property type="evidence" value="ECO:0007669"/>
    <property type="project" value="TreeGrafter"/>
</dbReference>
<gene>
    <name evidence="12" type="ORF">Vau01_043360</name>
</gene>
<dbReference type="GO" id="GO:0006564">
    <property type="term" value="P:L-serine biosynthetic process"/>
    <property type="evidence" value="ECO:0007669"/>
    <property type="project" value="UniProtKB-KW"/>
</dbReference>
<dbReference type="InterPro" id="IPR023214">
    <property type="entry name" value="HAD_sf"/>
</dbReference>
<evidence type="ECO:0000313" key="13">
    <source>
        <dbReference type="Proteomes" id="UP000612585"/>
    </source>
</evidence>
<comment type="catalytic activity">
    <reaction evidence="11">
        <text>O-phospho-D-serine + H2O = D-serine + phosphate</text>
        <dbReference type="Rhea" id="RHEA:24873"/>
        <dbReference type="ChEBI" id="CHEBI:15377"/>
        <dbReference type="ChEBI" id="CHEBI:35247"/>
        <dbReference type="ChEBI" id="CHEBI:43474"/>
        <dbReference type="ChEBI" id="CHEBI:58680"/>
        <dbReference type="EC" id="3.1.3.3"/>
    </reaction>
</comment>
<comment type="catalytic activity">
    <reaction evidence="10">
        <text>O-phospho-L-serine + H2O = L-serine + phosphate</text>
        <dbReference type="Rhea" id="RHEA:21208"/>
        <dbReference type="ChEBI" id="CHEBI:15377"/>
        <dbReference type="ChEBI" id="CHEBI:33384"/>
        <dbReference type="ChEBI" id="CHEBI:43474"/>
        <dbReference type="ChEBI" id="CHEBI:57524"/>
        <dbReference type="EC" id="3.1.3.3"/>
    </reaction>
</comment>
<proteinExistence type="inferred from homology"/>
<dbReference type="Proteomes" id="UP000612585">
    <property type="component" value="Unassembled WGS sequence"/>
</dbReference>
<comment type="similarity">
    <text evidence="3">Belongs to the HAD-like hydrolase superfamily. SerB family.</text>
</comment>
<name>A0A8J3Z7M8_9ACTN</name>
<keyword evidence="13" id="KW-1185">Reference proteome</keyword>
<evidence type="ECO:0000256" key="11">
    <source>
        <dbReference type="ARBA" id="ARBA00048523"/>
    </source>
</evidence>
<dbReference type="EMBL" id="BOPG01000027">
    <property type="protein sequence ID" value="GIJ56820.1"/>
    <property type="molecule type" value="Genomic_DNA"/>
</dbReference>
<dbReference type="SUPFAM" id="SSF56784">
    <property type="entry name" value="HAD-like"/>
    <property type="match status" value="1"/>
</dbReference>
<dbReference type="PANTHER" id="PTHR43344">
    <property type="entry name" value="PHOSPHOSERINE PHOSPHATASE"/>
    <property type="match status" value="1"/>
</dbReference>
<keyword evidence="7" id="KW-0378">Hydrolase</keyword>
<dbReference type="Gene3D" id="3.40.50.1000">
    <property type="entry name" value="HAD superfamily/HAD-like"/>
    <property type="match status" value="1"/>
</dbReference>
<keyword evidence="9" id="KW-0718">Serine biosynthesis</keyword>
<organism evidence="12 13">
    <name type="scientific">Virgisporangium aurantiacum</name>
    <dbReference type="NCBI Taxonomy" id="175570"/>
    <lineage>
        <taxon>Bacteria</taxon>
        <taxon>Bacillati</taxon>
        <taxon>Actinomycetota</taxon>
        <taxon>Actinomycetes</taxon>
        <taxon>Micromonosporales</taxon>
        <taxon>Micromonosporaceae</taxon>
        <taxon>Virgisporangium</taxon>
    </lineage>
</organism>
<dbReference type="NCBIfam" id="TIGR01488">
    <property type="entry name" value="HAD-SF-IB"/>
    <property type="match status" value="1"/>
</dbReference>
<sequence>MVRGVVFVDVDGTLVPSSSGQHLAGLLGHADVVREAEAGYAAGTLTNTDVSVRDARGWAGRTPAEVREFLESLPLVDGIADTVHWCRRHGLLPVLATLAWEPVGAYLCERFGFDRACGPRLEMTGGRYSGAVAEHLDELGKRDFAVRVADELGVELTRCAAVGDSRSDLPLFAEVGFAVAFNATPAARVAAHAAADGNDLRAVVPLLAGWLAAVR</sequence>
<dbReference type="PANTHER" id="PTHR43344:SF2">
    <property type="entry name" value="PHOSPHOSERINE PHOSPHATASE"/>
    <property type="match status" value="1"/>
</dbReference>
<dbReference type="RefSeq" id="WP_203995734.1">
    <property type="nucleotide sequence ID" value="NZ_BOPG01000027.1"/>
</dbReference>
<accession>A0A8J3Z7M8</accession>
<dbReference type="Pfam" id="PF12710">
    <property type="entry name" value="HAD"/>
    <property type="match status" value="1"/>
</dbReference>
<evidence type="ECO:0000256" key="7">
    <source>
        <dbReference type="ARBA" id="ARBA00022801"/>
    </source>
</evidence>
<dbReference type="GO" id="GO:0005737">
    <property type="term" value="C:cytoplasm"/>
    <property type="evidence" value="ECO:0007669"/>
    <property type="project" value="TreeGrafter"/>
</dbReference>
<evidence type="ECO:0000256" key="8">
    <source>
        <dbReference type="ARBA" id="ARBA00022842"/>
    </source>
</evidence>
<keyword evidence="8" id="KW-0460">Magnesium</keyword>
<comment type="cofactor">
    <cofactor evidence="1">
        <name>Mg(2+)</name>
        <dbReference type="ChEBI" id="CHEBI:18420"/>
    </cofactor>
</comment>
<keyword evidence="5" id="KW-0028">Amino-acid biosynthesis</keyword>
<evidence type="ECO:0000256" key="6">
    <source>
        <dbReference type="ARBA" id="ARBA00022723"/>
    </source>
</evidence>
<comment type="caution">
    <text evidence="12">The sequence shown here is derived from an EMBL/GenBank/DDBJ whole genome shotgun (WGS) entry which is preliminary data.</text>
</comment>
<comment type="pathway">
    <text evidence="2">Amino-acid biosynthesis; L-serine biosynthesis; L-serine from 3-phospho-D-glycerate: step 3/3.</text>
</comment>